<accession>A0A1H7VN96</accession>
<dbReference type="EMBL" id="FOBF01000009">
    <property type="protein sequence ID" value="SEM10706.1"/>
    <property type="molecule type" value="Genomic_DNA"/>
</dbReference>
<proteinExistence type="predicted"/>
<keyword evidence="4" id="KW-1185">Reference proteome</keyword>
<dbReference type="GO" id="GO:0016020">
    <property type="term" value="C:membrane"/>
    <property type="evidence" value="ECO:0007669"/>
    <property type="project" value="TreeGrafter"/>
</dbReference>
<evidence type="ECO:0000256" key="1">
    <source>
        <dbReference type="SAM" id="SignalP"/>
    </source>
</evidence>
<keyword evidence="1" id="KW-0732">Signal</keyword>
<dbReference type="AlphaFoldDB" id="A0A1H7VN96"/>
<sequence length="331" mass="34510">MGSVKGVRRVSNPRPRRLRRAAAWCAVAAVLLSGAGFAYESAAERDDARRYPAPGRLVGVAGHRLHLHCTGEGSPTVVLEAGLAESSVSWAGVQRALSARGRVCSYDRAGYAWSDTGPAPRTASRAAEDLRALLAAAGERAPYVLVAHSYGGQVARLFAGRWRDLTAGLVLIDVTDETQLDALAMSRPLLAAQFTAYGLLARTGVLRLTGDALAPGDATAEARAAAPVVYGARSMAAARSEAWAALRSAAEVAATVRPGAWGDLPVAVVIPSGQPEGAVGRARSLAALSTRGRVLTAATTEHYVQMHEPRVVLGAVGEVVDAARATLRKRP</sequence>
<dbReference type="PANTHER" id="PTHR43798">
    <property type="entry name" value="MONOACYLGLYCEROL LIPASE"/>
    <property type="match status" value="1"/>
</dbReference>
<dbReference type="InterPro" id="IPR029058">
    <property type="entry name" value="AB_hydrolase_fold"/>
</dbReference>
<organism evidence="3 4">
    <name type="scientific">Nonomuraea pusilla</name>
    <dbReference type="NCBI Taxonomy" id="46177"/>
    <lineage>
        <taxon>Bacteria</taxon>
        <taxon>Bacillati</taxon>
        <taxon>Actinomycetota</taxon>
        <taxon>Actinomycetes</taxon>
        <taxon>Streptosporangiales</taxon>
        <taxon>Streptosporangiaceae</taxon>
        <taxon>Nonomuraea</taxon>
    </lineage>
</organism>
<dbReference type="Proteomes" id="UP000198953">
    <property type="component" value="Unassembled WGS sequence"/>
</dbReference>
<name>A0A1H7VN96_9ACTN</name>
<evidence type="ECO:0000313" key="4">
    <source>
        <dbReference type="Proteomes" id="UP000198953"/>
    </source>
</evidence>
<dbReference type="Gene3D" id="3.40.50.1820">
    <property type="entry name" value="alpha/beta hydrolase"/>
    <property type="match status" value="1"/>
</dbReference>
<dbReference type="GO" id="GO:0003824">
    <property type="term" value="F:catalytic activity"/>
    <property type="evidence" value="ECO:0007669"/>
    <property type="project" value="UniProtKB-ARBA"/>
</dbReference>
<feature type="signal peptide" evidence="1">
    <location>
        <begin position="1"/>
        <end position="38"/>
    </location>
</feature>
<evidence type="ECO:0000259" key="2">
    <source>
        <dbReference type="Pfam" id="PF00561"/>
    </source>
</evidence>
<dbReference type="InterPro" id="IPR000073">
    <property type="entry name" value="AB_hydrolase_1"/>
</dbReference>
<evidence type="ECO:0000313" key="3">
    <source>
        <dbReference type="EMBL" id="SEM10706.1"/>
    </source>
</evidence>
<dbReference type="Pfam" id="PF00561">
    <property type="entry name" value="Abhydrolase_1"/>
    <property type="match status" value="1"/>
</dbReference>
<dbReference type="PANTHER" id="PTHR43798:SF33">
    <property type="entry name" value="HYDROLASE, PUTATIVE (AFU_ORTHOLOGUE AFUA_2G14860)-RELATED"/>
    <property type="match status" value="1"/>
</dbReference>
<dbReference type="SUPFAM" id="SSF53474">
    <property type="entry name" value="alpha/beta-Hydrolases"/>
    <property type="match status" value="1"/>
</dbReference>
<feature type="domain" description="AB hydrolase-1" evidence="2">
    <location>
        <begin position="75"/>
        <end position="179"/>
    </location>
</feature>
<reference evidence="3 4" key="1">
    <citation type="submission" date="2016-10" db="EMBL/GenBank/DDBJ databases">
        <authorList>
            <person name="de Groot N.N."/>
        </authorList>
    </citation>
    <scope>NUCLEOTIDE SEQUENCE [LARGE SCALE GENOMIC DNA]</scope>
    <source>
        <strain evidence="3 4">DSM 43357</strain>
    </source>
</reference>
<dbReference type="InterPro" id="IPR050266">
    <property type="entry name" value="AB_hydrolase_sf"/>
</dbReference>
<protein>
    <submittedName>
        <fullName evidence="3">Pimeloyl-ACP methyl ester carboxylesterase</fullName>
    </submittedName>
</protein>
<feature type="chain" id="PRO_5039023709" evidence="1">
    <location>
        <begin position="39"/>
        <end position="331"/>
    </location>
</feature>
<dbReference type="STRING" id="46177.SAMN05660976_04231"/>
<gene>
    <name evidence="3" type="ORF">SAMN05660976_04231</name>
</gene>
<dbReference type="OrthoDB" id="7185741at2"/>